<dbReference type="InterPro" id="IPR025988">
    <property type="entry name" value="YWFCY_dom"/>
</dbReference>
<feature type="transmembrane region" description="Helical" evidence="7">
    <location>
        <begin position="21"/>
        <end position="39"/>
    </location>
</feature>
<keyword evidence="5 7" id="KW-1133">Transmembrane helix</keyword>
<name>A0AAJ5BZY0_9SPHI</name>
<evidence type="ECO:0000313" key="9">
    <source>
        <dbReference type="EMBL" id="SNV49186.1"/>
    </source>
</evidence>
<dbReference type="InterPro" id="IPR027417">
    <property type="entry name" value="P-loop_NTPase"/>
</dbReference>
<evidence type="ECO:0000256" key="7">
    <source>
        <dbReference type="SAM" id="Phobius"/>
    </source>
</evidence>
<feature type="transmembrane region" description="Helical" evidence="7">
    <location>
        <begin position="59"/>
        <end position="78"/>
    </location>
</feature>
<sequence length="662" mass="75809">MALQTGENEQALRKIVDLTRWIAIGLLLIHFYAKGYNWFRELGWQHAFTDRIMLMLHRTGLFSSMLTSKMLALGFLLISLMGAKGKKDEKITYQKPIAYILIGLLLYFFSDVAFHIPLTFEFRLYGYMLLASCGFLTFLMGGTWMTRVISAKILQSDIFNRENETFPQHEELLENEYSINLPATYLLKNKVRKSWVNIINPFRGILVLGSPGSGKSYFIIRHIISQHIQKGFSMFIYDFKFDDLTTIAYNHYLKYCKTNDSPLKFYSINFDDLSRSSRCNPLDPSSMIDITDAAESARTILLGLNREWIKRQGDFFVESPINFLTAIIWYLRRYRQGEFCTLPHAIELLQLDYDTLFSLLRADKEIEVLVNPFTNAYLNDAMDQLEGQIASAKIALARLSSPQLYYILSGNDFTLDINNPQEPKILTMGNNPQKIQIYGAVLSLYINRLVKLVNQKGKIKSSLIFDEFPTIYLNNIDSLIATARDNLVSTSIAIQDLSQLRKDYGREQSDVIMNISGNVLSGQVNGDTAKQLSERFGKILQDRESYSLNSADTSISRSKQLEYAIPASKISSLSSGEFVGMVADNPKSKIMLKAFHCSIINDHHLLEKEIKDYKKIPIVRQLTTEQVITNFNQIKKDIEDLAFHEMRRISDSPSLAYLLVKK</sequence>
<dbReference type="Gene3D" id="3.40.50.300">
    <property type="entry name" value="P-loop containing nucleotide triphosphate hydrolases"/>
    <property type="match status" value="2"/>
</dbReference>
<protein>
    <submittedName>
        <fullName evidence="9">Type IV secretory pathway, VirD4 components</fullName>
    </submittedName>
</protein>
<evidence type="ECO:0000256" key="3">
    <source>
        <dbReference type="ARBA" id="ARBA00022475"/>
    </source>
</evidence>
<gene>
    <name evidence="9" type="ORF">SAMEA4412673_01713</name>
</gene>
<evidence type="ECO:0000313" key="10">
    <source>
        <dbReference type="Proteomes" id="UP000215355"/>
    </source>
</evidence>
<keyword evidence="6 7" id="KW-0472">Membrane</keyword>
<evidence type="ECO:0000256" key="6">
    <source>
        <dbReference type="ARBA" id="ARBA00023136"/>
    </source>
</evidence>
<evidence type="ECO:0000259" key="8">
    <source>
        <dbReference type="Pfam" id="PF14293"/>
    </source>
</evidence>
<accession>A0AAJ5BZY0</accession>
<dbReference type="PANTHER" id="PTHR37937:SF1">
    <property type="entry name" value="CONJUGATIVE TRANSFER: DNA TRANSPORT"/>
    <property type="match status" value="1"/>
</dbReference>
<comment type="subcellular location">
    <subcellularLocation>
        <location evidence="1">Cell membrane</location>
        <topology evidence="1">Multi-pass membrane protein</topology>
    </subcellularLocation>
</comment>
<dbReference type="SUPFAM" id="SSF52540">
    <property type="entry name" value="P-loop containing nucleoside triphosphate hydrolases"/>
    <property type="match status" value="1"/>
</dbReference>
<dbReference type="Pfam" id="PF02534">
    <property type="entry name" value="T4SS-DNA_transf"/>
    <property type="match status" value="1"/>
</dbReference>
<dbReference type="KEGG" id="smiz:4412673_01713"/>
<feature type="transmembrane region" description="Helical" evidence="7">
    <location>
        <begin position="98"/>
        <end position="118"/>
    </location>
</feature>
<dbReference type="Pfam" id="PF14293">
    <property type="entry name" value="YWFCY"/>
    <property type="match status" value="1"/>
</dbReference>
<feature type="transmembrane region" description="Helical" evidence="7">
    <location>
        <begin position="124"/>
        <end position="145"/>
    </location>
</feature>
<evidence type="ECO:0000256" key="2">
    <source>
        <dbReference type="ARBA" id="ARBA00008806"/>
    </source>
</evidence>
<evidence type="ECO:0000256" key="4">
    <source>
        <dbReference type="ARBA" id="ARBA00022692"/>
    </source>
</evidence>
<feature type="domain" description="YWFCY" evidence="8">
    <location>
        <begin position="7"/>
        <end position="149"/>
    </location>
</feature>
<proteinExistence type="inferred from homology"/>
<dbReference type="Proteomes" id="UP000215355">
    <property type="component" value="Chromosome 1"/>
</dbReference>
<dbReference type="InterPro" id="IPR051539">
    <property type="entry name" value="T4SS-coupling_protein"/>
</dbReference>
<dbReference type="InterPro" id="IPR003688">
    <property type="entry name" value="TraG/VirD4"/>
</dbReference>
<dbReference type="NCBIfam" id="NF041326">
    <property type="entry name" value="Bacteroid_MobC"/>
    <property type="match status" value="1"/>
</dbReference>
<dbReference type="CDD" id="cd01127">
    <property type="entry name" value="TrwB_TraG_TraD_VirD4"/>
    <property type="match status" value="2"/>
</dbReference>
<dbReference type="AlphaFoldDB" id="A0AAJ5BZY0"/>
<dbReference type="EMBL" id="LT906468">
    <property type="protein sequence ID" value="SNV49186.1"/>
    <property type="molecule type" value="Genomic_DNA"/>
</dbReference>
<evidence type="ECO:0000256" key="5">
    <source>
        <dbReference type="ARBA" id="ARBA00022989"/>
    </source>
</evidence>
<comment type="similarity">
    <text evidence="2">Belongs to the VirD4/TraG family.</text>
</comment>
<keyword evidence="3" id="KW-1003">Cell membrane</keyword>
<reference evidence="9 10" key="1">
    <citation type="submission" date="2017-06" db="EMBL/GenBank/DDBJ databases">
        <authorList>
            <consortium name="Pathogen Informatics"/>
        </authorList>
    </citation>
    <scope>NUCLEOTIDE SEQUENCE [LARGE SCALE GENOMIC DNA]</scope>
    <source>
        <strain evidence="9 10">NCTC12149</strain>
    </source>
</reference>
<dbReference type="RefSeq" id="WP_093095740.1">
    <property type="nucleotide sequence ID" value="NZ_FNGK01000001.1"/>
</dbReference>
<keyword evidence="4 7" id="KW-0812">Transmembrane</keyword>
<organism evidence="9 10">
    <name type="scientific">Sphingobacterium mizutaii</name>
    <dbReference type="NCBI Taxonomy" id="1010"/>
    <lineage>
        <taxon>Bacteria</taxon>
        <taxon>Pseudomonadati</taxon>
        <taxon>Bacteroidota</taxon>
        <taxon>Sphingobacteriia</taxon>
        <taxon>Sphingobacteriales</taxon>
        <taxon>Sphingobacteriaceae</taxon>
        <taxon>Sphingobacterium</taxon>
    </lineage>
</organism>
<dbReference type="PANTHER" id="PTHR37937">
    <property type="entry name" value="CONJUGATIVE TRANSFER: DNA TRANSPORT"/>
    <property type="match status" value="1"/>
</dbReference>
<dbReference type="GO" id="GO:0005886">
    <property type="term" value="C:plasma membrane"/>
    <property type="evidence" value="ECO:0007669"/>
    <property type="project" value="UniProtKB-SubCell"/>
</dbReference>
<evidence type="ECO:0000256" key="1">
    <source>
        <dbReference type="ARBA" id="ARBA00004651"/>
    </source>
</evidence>